<sequence>MIGPSYKIPAPITFNPFKHHKTCILQEINNQQLPDTALLGLLNSIGDNYIDIYTGSFTPKKICTQVLAYLKNNHTFNQTAFEEWVGNSSGYKRIKLTDDSFWIVRKGVSNERYIHIHPAKTGPLSIRFKASTLKTIYWLKRKKRGNNPPRLKEINEARLKVGLPPVKQLKYGEGILKCWGEF</sequence>
<dbReference type="AlphaFoldDB" id="A0A3B0TVA9"/>
<reference evidence="1" key="1">
    <citation type="submission" date="2018-06" db="EMBL/GenBank/DDBJ databases">
        <authorList>
            <person name="Zhirakovskaya E."/>
        </authorList>
    </citation>
    <scope>NUCLEOTIDE SEQUENCE</scope>
</reference>
<accession>A0A3B0TVA9</accession>
<organism evidence="1">
    <name type="scientific">hydrothermal vent metagenome</name>
    <dbReference type="NCBI Taxonomy" id="652676"/>
    <lineage>
        <taxon>unclassified sequences</taxon>
        <taxon>metagenomes</taxon>
        <taxon>ecological metagenomes</taxon>
    </lineage>
</organism>
<proteinExistence type="predicted"/>
<protein>
    <submittedName>
        <fullName evidence="1">Uncharacterized protein</fullName>
    </submittedName>
</protein>
<name>A0A3B0TVA9_9ZZZZ</name>
<evidence type="ECO:0000313" key="1">
    <source>
        <dbReference type="EMBL" id="VAW18372.1"/>
    </source>
</evidence>
<gene>
    <name evidence="1" type="ORF">MNBD_BACTEROID01-1253</name>
</gene>
<dbReference type="EMBL" id="UOEP01000086">
    <property type="protein sequence ID" value="VAW18372.1"/>
    <property type="molecule type" value="Genomic_DNA"/>
</dbReference>